<dbReference type="PATRIC" id="fig|1502.174.peg.667"/>
<dbReference type="EMBL" id="LRPU01000024">
    <property type="protein sequence ID" value="KXA13968.1"/>
    <property type="molecule type" value="Genomic_DNA"/>
</dbReference>
<reference evidence="1 2" key="1">
    <citation type="submission" date="2016-01" db="EMBL/GenBank/DDBJ databases">
        <authorList>
            <person name="Oliw E.H."/>
        </authorList>
    </citation>
    <scope>NUCLEOTIDE SEQUENCE [LARGE SCALE GENOMIC DNA]</scope>
    <source>
        <strain evidence="1 2">MJR7757A</strain>
    </source>
</reference>
<protein>
    <recommendedName>
        <fullName evidence="3">DUF3783 domain-containing protein</fullName>
    </recommendedName>
</protein>
<evidence type="ECO:0008006" key="3">
    <source>
        <dbReference type="Google" id="ProtNLM"/>
    </source>
</evidence>
<organism evidence="1 2">
    <name type="scientific">Clostridium perfringens</name>
    <dbReference type="NCBI Taxonomy" id="1502"/>
    <lineage>
        <taxon>Bacteria</taxon>
        <taxon>Bacillati</taxon>
        <taxon>Bacillota</taxon>
        <taxon>Clostridia</taxon>
        <taxon>Eubacteriales</taxon>
        <taxon>Clostridiaceae</taxon>
        <taxon>Clostridium</taxon>
    </lineage>
</organism>
<dbReference type="AlphaFoldDB" id="A0A133NCF9"/>
<dbReference type="Pfam" id="PF12646">
    <property type="entry name" value="DUF3783"/>
    <property type="match status" value="1"/>
</dbReference>
<proteinExistence type="predicted"/>
<evidence type="ECO:0000313" key="1">
    <source>
        <dbReference type="EMBL" id="KXA13968.1"/>
    </source>
</evidence>
<evidence type="ECO:0000313" key="2">
    <source>
        <dbReference type="Proteomes" id="UP000070646"/>
    </source>
</evidence>
<dbReference type="Proteomes" id="UP000070646">
    <property type="component" value="Unassembled WGS sequence"/>
</dbReference>
<dbReference type="PIRSF" id="PIRSF014543">
    <property type="entry name" value="UCP014543"/>
    <property type="match status" value="1"/>
</dbReference>
<sequence length="131" mass="15149">MYGREISMSMLNNSKAILTYGLNEKETKDFQATGHKVINISNEMASMKVKDILEGLKFEVISNKNFDEKVVIFSNFPDEELQMMVSIAKVITENPIMAVVTETSKEWQFNYLVEHLIEEREWYRSMQGGKA</sequence>
<gene>
    <name evidence="1" type="ORF">HMPREF3222_00662</name>
</gene>
<dbReference type="InterPro" id="IPR016621">
    <property type="entry name" value="UCP014543"/>
</dbReference>
<comment type="caution">
    <text evidence="1">The sequence shown here is derived from an EMBL/GenBank/DDBJ whole genome shotgun (WGS) entry which is preliminary data.</text>
</comment>
<name>A0A133NCF9_CLOPF</name>
<accession>A0A133NCF9</accession>